<name>A0ABV7EUM5_9GAMM</name>
<dbReference type="PANTHER" id="PTHR18964:SF174">
    <property type="entry name" value="D-ALLOSE KINASE-RELATED"/>
    <property type="match status" value="1"/>
</dbReference>
<comment type="caution">
    <text evidence="2">The sequence shown here is derived from an EMBL/GenBank/DDBJ whole genome shotgun (WGS) entry which is preliminary data.</text>
</comment>
<dbReference type="RefSeq" id="WP_380691867.1">
    <property type="nucleotide sequence ID" value="NZ_JBHRSS010000010.1"/>
</dbReference>
<sequence>MSTSQGALRLGIDLGGTKIAGIILDGEDAVRVERRVDTPRGDYRATVAAIAALVDALEQEAGVRGLPLGLGSPGSVVADTGRIRNANSQCLNGQPLPADLKTALGREVRIANDANCLALSEAHDGAAADAGCVFGIILGTGVGGGVVVDGQVLTGRNRLAGEWGHISLPWPTSAEFRQPPRCWCGLASCLEAWLSGPAMSADHVRRGGHELAAHDIVARAEDGERLAGATLRAWLQRVARALAMVVNLLDPDAIVVGGGLSQIRWLYSEVPKIWAEHVFASAIDTPLRAALHGDASGVRGAARLWPISAPEIDTR</sequence>
<keyword evidence="1" id="KW-0119">Carbohydrate metabolism</keyword>
<dbReference type="Gene3D" id="3.30.420.40">
    <property type="match status" value="2"/>
</dbReference>
<evidence type="ECO:0000313" key="2">
    <source>
        <dbReference type="EMBL" id="MFC3106250.1"/>
    </source>
</evidence>
<reference evidence="3" key="1">
    <citation type="journal article" date="2019" name="Int. J. Syst. Evol. Microbiol.">
        <title>The Global Catalogue of Microorganisms (GCM) 10K type strain sequencing project: providing services to taxonomists for standard genome sequencing and annotation.</title>
        <authorList>
            <consortium name="The Broad Institute Genomics Platform"/>
            <consortium name="The Broad Institute Genome Sequencing Center for Infectious Disease"/>
            <person name="Wu L."/>
            <person name="Ma J."/>
        </authorList>
    </citation>
    <scope>NUCLEOTIDE SEQUENCE [LARGE SCALE GENOMIC DNA]</scope>
    <source>
        <strain evidence="3">KCTC 52640</strain>
    </source>
</reference>
<organism evidence="2 3">
    <name type="scientific">Salinisphaera aquimarina</name>
    <dbReference type="NCBI Taxonomy" id="2094031"/>
    <lineage>
        <taxon>Bacteria</taxon>
        <taxon>Pseudomonadati</taxon>
        <taxon>Pseudomonadota</taxon>
        <taxon>Gammaproteobacteria</taxon>
        <taxon>Salinisphaerales</taxon>
        <taxon>Salinisphaeraceae</taxon>
        <taxon>Salinisphaera</taxon>
    </lineage>
</organism>
<keyword evidence="3" id="KW-1185">Reference proteome</keyword>
<dbReference type="Pfam" id="PF00480">
    <property type="entry name" value="ROK"/>
    <property type="match status" value="1"/>
</dbReference>
<dbReference type="EMBL" id="JBHRSS010000010">
    <property type="protein sequence ID" value="MFC3106250.1"/>
    <property type="molecule type" value="Genomic_DNA"/>
</dbReference>
<dbReference type="PROSITE" id="PS01125">
    <property type="entry name" value="ROK"/>
    <property type="match status" value="1"/>
</dbReference>
<dbReference type="InterPro" id="IPR043129">
    <property type="entry name" value="ATPase_NBD"/>
</dbReference>
<dbReference type="InterPro" id="IPR049874">
    <property type="entry name" value="ROK_cs"/>
</dbReference>
<dbReference type="InterPro" id="IPR000600">
    <property type="entry name" value="ROK"/>
</dbReference>
<dbReference type="Proteomes" id="UP001595462">
    <property type="component" value="Unassembled WGS sequence"/>
</dbReference>
<dbReference type="SUPFAM" id="SSF53067">
    <property type="entry name" value="Actin-like ATPase domain"/>
    <property type="match status" value="1"/>
</dbReference>
<accession>A0ABV7EUM5</accession>
<proteinExistence type="predicted"/>
<gene>
    <name evidence="2" type="ORF">ACFOSU_20440</name>
</gene>
<evidence type="ECO:0000313" key="3">
    <source>
        <dbReference type="Proteomes" id="UP001595462"/>
    </source>
</evidence>
<protein>
    <submittedName>
        <fullName evidence="2">ROK family protein</fullName>
    </submittedName>
</protein>
<dbReference type="PANTHER" id="PTHR18964">
    <property type="entry name" value="ROK (REPRESSOR, ORF, KINASE) FAMILY"/>
    <property type="match status" value="1"/>
</dbReference>
<evidence type="ECO:0000256" key="1">
    <source>
        <dbReference type="ARBA" id="ARBA00023277"/>
    </source>
</evidence>